<dbReference type="Proteomes" id="UP001234216">
    <property type="component" value="Unassembled WGS sequence"/>
</dbReference>
<comment type="similarity">
    <text evidence="1">Belongs to the enoyl-CoA hydratase/isomerase family.</text>
</comment>
<dbReference type="CDD" id="cd06558">
    <property type="entry name" value="crotonase-like"/>
    <property type="match status" value="1"/>
</dbReference>
<feature type="compositionally biased region" description="Basic and acidic residues" evidence="2">
    <location>
        <begin position="1"/>
        <end position="12"/>
    </location>
</feature>
<evidence type="ECO:0000313" key="3">
    <source>
        <dbReference type="EMBL" id="MDQ0912441.1"/>
    </source>
</evidence>
<dbReference type="SUPFAM" id="SSF52096">
    <property type="entry name" value="ClpP/crotonase"/>
    <property type="match status" value="1"/>
</dbReference>
<accession>A0AAW8FQS3</accession>
<dbReference type="Pfam" id="PF00378">
    <property type="entry name" value="ECH_1"/>
    <property type="match status" value="1"/>
</dbReference>
<evidence type="ECO:0000256" key="2">
    <source>
        <dbReference type="SAM" id="MobiDB-lite"/>
    </source>
</evidence>
<gene>
    <name evidence="3" type="ORF">QFZ22_008426</name>
</gene>
<dbReference type="RefSeq" id="WP_306984817.1">
    <property type="nucleotide sequence ID" value="NZ_JAUSYQ010000002.1"/>
</dbReference>
<dbReference type="AlphaFoldDB" id="A0AAW8FQS3"/>
<dbReference type="PANTHER" id="PTHR42964">
    <property type="entry name" value="ENOYL-COA HYDRATASE"/>
    <property type="match status" value="1"/>
</dbReference>
<sequence>MDVTGRRPEHAGQDSGTGAADPSGTVHRCSLDAPDDDHAIDDRLLQRLHAALDTAEADPRCRVLLLTSAPGVFSTGMNLDAAAGAPTADTEAGGAFYDLLTRFTRAPLIVAAAVDGKVAGGGVGLTAAADLTLATPRSTFALPEALWGLLPCCVLPFLIRRVGFQKAYAMALTTWPLPAADAALCGLVDDLTDSLHDSVRRLAFRTARLSTSTLGSMKRYAGELWPLGERTRAAAIGELTRLMALPDVRRSLTAYAEHRRFPWET</sequence>
<evidence type="ECO:0000313" key="4">
    <source>
        <dbReference type="Proteomes" id="UP001234216"/>
    </source>
</evidence>
<comment type="caution">
    <text evidence="3">The sequence shown here is derived from an EMBL/GenBank/DDBJ whole genome shotgun (WGS) entry which is preliminary data.</text>
</comment>
<proteinExistence type="inferred from homology"/>
<dbReference type="InterPro" id="IPR001753">
    <property type="entry name" value="Enoyl-CoA_hydra/iso"/>
</dbReference>
<evidence type="ECO:0000256" key="1">
    <source>
        <dbReference type="ARBA" id="ARBA00005254"/>
    </source>
</evidence>
<dbReference type="Gene3D" id="3.90.226.10">
    <property type="entry name" value="2-enoyl-CoA Hydratase, Chain A, domain 1"/>
    <property type="match status" value="1"/>
</dbReference>
<reference evidence="3" key="1">
    <citation type="submission" date="2023-07" db="EMBL/GenBank/DDBJ databases">
        <title>Comparative genomics of wheat-associated soil bacteria to identify genetic determinants of phenazine resistance.</title>
        <authorList>
            <person name="Mouncey N."/>
        </authorList>
    </citation>
    <scope>NUCLEOTIDE SEQUENCE</scope>
    <source>
        <strain evidence="3">V4I22</strain>
    </source>
</reference>
<feature type="region of interest" description="Disordered" evidence="2">
    <location>
        <begin position="1"/>
        <end position="28"/>
    </location>
</feature>
<dbReference type="Gene3D" id="6.10.30.40">
    <property type="match status" value="1"/>
</dbReference>
<name>A0AAW8FQS3_9ACTN</name>
<dbReference type="PANTHER" id="PTHR42964:SF1">
    <property type="entry name" value="POLYKETIDE BIOSYNTHESIS ENOYL-COA HYDRATASE PKSH-RELATED"/>
    <property type="match status" value="1"/>
</dbReference>
<protein>
    <submittedName>
        <fullName evidence="3">Polyketide biosynthesis enoyl-CoA hydratase PksH</fullName>
    </submittedName>
</protein>
<organism evidence="3 4">
    <name type="scientific">Streptomyces canus</name>
    <dbReference type="NCBI Taxonomy" id="58343"/>
    <lineage>
        <taxon>Bacteria</taxon>
        <taxon>Bacillati</taxon>
        <taxon>Actinomycetota</taxon>
        <taxon>Actinomycetes</taxon>
        <taxon>Kitasatosporales</taxon>
        <taxon>Streptomycetaceae</taxon>
        <taxon>Streptomyces</taxon>
        <taxon>Streptomyces aurantiacus group</taxon>
    </lineage>
</organism>
<dbReference type="InterPro" id="IPR051683">
    <property type="entry name" value="Enoyl-CoA_Hydratase/Isomerase"/>
</dbReference>
<dbReference type="EMBL" id="JAUSZV010000005">
    <property type="protein sequence ID" value="MDQ0912441.1"/>
    <property type="molecule type" value="Genomic_DNA"/>
</dbReference>
<dbReference type="GO" id="GO:0003824">
    <property type="term" value="F:catalytic activity"/>
    <property type="evidence" value="ECO:0007669"/>
    <property type="project" value="UniProtKB-ARBA"/>
</dbReference>
<dbReference type="InterPro" id="IPR029045">
    <property type="entry name" value="ClpP/crotonase-like_dom_sf"/>
</dbReference>